<feature type="non-terminal residue" evidence="2">
    <location>
        <position position="1"/>
    </location>
</feature>
<dbReference type="Gene3D" id="1.50.10.10">
    <property type="match status" value="1"/>
</dbReference>
<comment type="caution">
    <text evidence="2">The sequence shown here is derived from an EMBL/GenBank/DDBJ whole genome shotgun (WGS) entry which is preliminary data.</text>
</comment>
<dbReference type="GO" id="GO:0005975">
    <property type="term" value="P:carbohydrate metabolic process"/>
    <property type="evidence" value="ECO:0007669"/>
    <property type="project" value="InterPro"/>
</dbReference>
<evidence type="ECO:0000313" key="3">
    <source>
        <dbReference type="Proteomes" id="UP000824162"/>
    </source>
</evidence>
<gene>
    <name evidence="2" type="ORF">H9900_03125</name>
</gene>
<dbReference type="AlphaFoldDB" id="A0A9D1TLH0"/>
<reference evidence="2" key="1">
    <citation type="journal article" date="2021" name="PeerJ">
        <title>Extensive microbial diversity within the chicken gut microbiome revealed by metagenomics and culture.</title>
        <authorList>
            <person name="Gilroy R."/>
            <person name="Ravi A."/>
            <person name="Getino M."/>
            <person name="Pursley I."/>
            <person name="Horton D.L."/>
            <person name="Alikhan N.F."/>
            <person name="Baker D."/>
            <person name="Gharbi K."/>
            <person name="Hall N."/>
            <person name="Watson M."/>
            <person name="Adriaenssens E.M."/>
            <person name="Foster-Nyarko E."/>
            <person name="Jarju S."/>
            <person name="Secka A."/>
            <person name="Antonio M."/>
            <person name="Oren A."/>
            <person name="Chaudhuri R.R."/>
            <person name="La Ragione R."/>
            <person name="Hildebrand F."/>
            <person name="Pallen M.J."/>
        </authorList>
    </citation>
    <scope>NUCLEOTIDE SEQUENCE</scope>
    <source>
        <strain evidence="2">5790</strain>
    </source>
</reference>
<dbReference type="InterPro" id="IPR008928">
    <property type="entry name" value="6-hairpin_glycosidase_sf"/>
</dbReference>
<protein>
    <submittedName>
        <fullName evidence="2">Glycoside hydrolase family 88 protein</fullName>
    </submittedName>
</protein>
<dbReference type="GO" id="GO:0016787">
    <property type="term" value="F:hydrolase activity"/>
    <property type="evidence" value="ECO:0007669"/>
    <property type="project" value="UniProtKB-KW"/>
</dbReference>
<dbReference type="Proteomes" id="UP000824162">
    <property type="component" value="Unassembled WGS sequence"/>
</dbReference>
<dbReference type="InterPro" id="IPR012341">
    <property type="entry name" value="6hp_glycosidase-like_sf"/>
</dbReference>
<dbReference type="InterPro" id="IPR052043">
    <property type="entry name" value="PolySaccharide_Degr_Enz"/>
</dbReference>
<organism evidence="2 3">
    <name type="scientific">Candidatus Monoglobus merdigallinarum</name>
    <dbReference type="NCBI Taxonomy" id="2838698"/>
    <lineage>
        <taxon>Bacteria</taxon>
        <taxon>Bacillati</taxon>
        <taxon>Bacillota</taxon>
        <taxon>Clostridia</taxon>
        <taxon>Monoglobales</taxon>
        <taxon>Monoglobaceae</taxon>
        <taxon>Monoglobus</taxon>
    </lineage>
</organism>
<accession>A0A9D1TLH0</accession>
<dbReference type="InterPro" id="IPR010905">
    <property type="entry name" value="Glyco_hydro_88"/>
</dbReference>
<dbReference type="EMBL" id="DXIJ01000060">
    <property type="protein sequence ID" value="HIV85785.1"/>
    <property type="molecule type" value="Genomic_DNA"/>
</dbReference>
<keyword evidence="1 2" id="KW-0378">Hydrolase</keyword>
<reference evidence="2" key="2">
    <citation type="submission" date="2021-04" db="EMBL/GenBank/DDBJ databases">
        <authorList>
            <person name="Gilroy R."/>
        </authorList>
    </citation>
    <scope>NUCLEOTIDE SEQUENCE</scope>
    <source>
        <strain evidence="2">5790</strain>
    </source>
</reference>
<proteinExistence type="predicted"/>
<dbReference type="PANTHER" id="PTHR33886">
    <property type="entry name" value="UNSATURATED RHAMNOGALACTURONAN HYDROLASE (EUROFUNG)"/>
    <property type="match status" value="1"/>
</dbReference>
<dbReference type="PANTHER" id="PTHR33886:SF8">
    <property type="entry name" value="UNSATURATED RHAMNOGALACTURONAN HYDROLASE (EUROFUNG)"/>
    <property type="match status" value="1"/>
</dbReference>
<name>A0A9D1TLH0_9FIRM</name>
<sequence>NKQLFLETAVKLTNTVMKDNSPIISEKWQYDCGLALMGIGSVYEQTNDKKLFDYIKSSMDHFICDDGQIRTYDRELYNIDYINNGKNCLWLYLKTGEEKYMKAADILYNQLKNQPRTKSGAYFHKLIYPNQIWLDGLFMGEPFCAQYAGMRGYAEKFDDIVLQFTVAEKSTYEPRCGLYAHAFDESKSIFWADKNTGRSLNVWGRACGWFCMAMVDCLDFLPEGHNGRKILIDMLNKAISNIVKYQDEAGVWYQVLDSRHSGNYREATCTCMFAYSLNKAIKMGYIDGQIYAPYLKKAALGIFNEFIKYDGDKVHITNCCAVAGLGPENNKKRNGTLEYYFSEPIVENDCKAVGPFLKLACEYIY</sequence>
<dbReference type="SUPFAM" id="SSF48208">
    <property type="entry name" value="Six-hairpin glycosidases"/>
    <property type="match status" value="1"/>
</dbReference>
<evidence type="ECO:0000313" key="2">
    <source>
        <dbReference type="EMBL" id="HIV85785.1"/>
    </source>
</evidence>
<dbReference type="Pfam" id="PF07470">
    <property type="entry name" value="Glyco_hydro_88"/>
    <property type="match status" value="1"/>
</dbReference>
<evidence type="ECO:0000256" key="1">
    <source>
        <dbReference type="ARBA" id="ARBA00022801"/>
    </source>
</evidence>